<dbReference type="AlphaFoldDB" id="A0A085LRB0"/>
<evidence type="ECO:0000256" key="5">
    <source>
        <dbReference type="ARBA" id="ARBA00048204"/>
    </source>
</evidence>
<gene>
    <name evidence="7" type="ORF">M513_11600</name>
</gene>
<evidence type="ECO:0000256" key="1">
    <source>
        <dbReference type="ARBA" id="ARBA00022801"/>
    </source>
</evidence>
<dbReference type="PANTHER" id="PTHR21314:SF0">
    <property type="entry name" value="QUEUOSINE 5'-PHOSPHATE N-GLYCOSYLASE_HYDROLASE"/>
    <property type="match status" value="1"/>
</dbReference>
<evidence type="ECO:0000256" key="6">
    <source>
        <dbReference type="RuleBase" id="RU365002"/>
    </source>
</evidence>
<evidence type="ECO:0000313" key="7">
    <source>
        <dbReference type="EMBL" id="KFD47506.1"/>
    </source>
</evidence>
<dbReference type="GO" id="GO:0016787">
    <property type="term" value="F:hydrolase activity"/>
    <property type="evidence" value="ECO:0007669"/>
    <property type="project" value="UniProtKB-KW"/>
</dbReference>
<evidence type="ECO:0000256" key="4">
    <source>
        <dbReference type="ARBA" id="ARBA00035393"/>
    </source>
</evidence>
<comment type="function">
    <text evidence="6">Catalyzes the hydrolysis of queuosine 5'-phosphate, releasing the nucleobase queuine (q). Is required for salvage of queuine from exogenous queuosine (Q) that is imported and then converted to queuosine 5'-phosphate intracellularly.</text>
</comment>
<dbReference type="EMBL" id="KL363324">
    <property type="protein sequence ID" value="KFD47506.1"/>
    <property type="molecule type" value="Genomic_DNA"/>
</dbReference>
<dbReference type="Proteomes" id="UP000030764">
    <property type="component" value="Unassembled WGS sequence"/>
</dbReference>
<keyword evidence="8" id="KW-1185">Reference proteome</keyword>
<comment type="similarity">
    <text evidence="2 6">Belongs to the QNG1 protein family.</text>
</comment>
<dbReference type="GO" id="GO:0006400">
    <property type="term" value="P:tRNA modification"/>
    <property type="evidence" value="ECO:0007669"/>
    <property type="project" value="TreeGrafter"/>
</dbReference>
<evidence type="ECO:0000313" key="8">
    <source>
        <dbReference type="Proteomes" id="UP000030764"/>
    </source>
</evidence>
<reference evidence="7 8" key="1">
    <citation type="journal article" date="2014" name="Nat. Genet.">
        <title>Genome and transcriptome of the porcine whipworm Trichuris suis.</title>
        <authorList>
            <person name="Jex A.R."/>
            <person name="Nejsum P."/>
            <person name="Schwarz E.M."/>
            <person name="Hu L."/>
            <person name="Young N.D."/>
            <person name="Hall R.S."/>
            <person name="Korhonen P.K."/>
            <person name="Liao S."/>
            <person name="Thamsborg S."/>
            <person name="Xia J."/>
            <person name="Xu P."/>
            <person name="Wang S."/>
            <person name="Scheerlinck J.P."/>
            <person name="Hofmann A."/>
            <person name="Sternberg P.W."/>
            <person name="Wang J."/>
            <person name="Gasser R.B."/>
        </authorList>
    </citation>
    <scope>NUCLEOTIDE SEQUENCE [LARGE SCALE GENOMIC DNA]</scope>
    <source>
        <strain evidence="7">DCEP-RM93M</strain>
    </source>
</reference>
<dbReference type="InterPro" id="IPR019438">
    <property type="entry name" value="Q_salvage"/>
</dbReference>
<organism evidence="7 8">
    <name type="scientific">Trichuris suis</name>
    <name type="common">pig whipworm</name>
    <dbReference type="NCBI Taxonomy" id="68888"/>
    <lineage>
        <taxon>Eukaryota</taxon>
        <taxon>Metazoa</taxon>
        <taxon>Ecdysozoa</taxon>
        <taxon>Nematoda</taxon>
        <taxon>Enoplea</taxon>
        <taxon>Dorylaimia</taxon>
        <taxon>Trichinellida</taxon>
        <taxon>Trichuridae</taxon>
        <taxon>Trichuris</taxon>
    </lineage>
</organism>
<accession>A0A085LRB0</accession>
<dbReference type="Pfam" id="PF10343">
    <property type="entry name" value="Q_salvage"/>
    <property type="match status" value="1"/>
</dbReference>
<dbReference type="EC" id="3.2.2.-" evidence="6"/>
<keyword evidence="1 6" id="KW-0378">Hydrolase</keyword>
<sequence length="373" mass="43046">MQSPFACVYLSANDIMDPAATTSFMAESCKRVKFNREKLDSVVQLVRTFCALTFAETLFRQILKGVQEGACHQNYAANVLHTYNEVKLSFIKSLDRYFFVNCISFSFWKNPLSGGPKFMVKGPDGNVHKGSRAVMIRINQLIRCGIPFTASSLSCMPFEVFQFLMTDRRGAVLPMIEERWQIIRDAAATLDQKFAGHFYNCIKYANFNSAELLTLLLENFPRFRDITIYEGRKVSFLLRAQLLILGVAQLFKENNHKIGFMLDQEQLRISSSCRSVQMFRFYGLLVPSPEIEERMQKDDLFAYGEPDEVEMRAMSNYCVEEIKREVNRRLQLLGKPKITSVEVDAIVHKDRYERVSRLQRGQILFPKVRSALH</sequence>
<dbReference type="PANTHER" id="PTHR21314">
    <property type="entry name" value="QUEUOSINE 5'-PHOSPHATE N-GLYCOSYLASE_HYDROLASE-RELATED"/>
    <property type="match status" value="1"/>
</dbReference>
<name>A0A085LRB0_9BILA</name>
<proteinExistence type="inferred from homology"/>
<comment type="catalytic activity">
    <reaction evidence="5 6">
        <text>queuosine 5'-phosphate + H2O = queuine + D-ribose 5-phosphate</text>
        <dbReference type="Rhea" id="RHEA:75387"/>
        <dbReference type="ChEBI" id="CHEBI:15377"/>
        <dbReference type="ChEBI" id="CHEBI:17433"/>
        <dbReference type="ChEBI" id="CHEBI:78346"/>
        <dbReference type="ChEBI" id="CHEBI:194371"/>
    </reaction>
    <physiologicalReaction direction="left-to-right" evidence="5 6">
        <dbReference type="Rhea" id="RHEA:75388"/>
    </physiologicalReaction>
</comment>
<evidence type="ECO:0000256" key="3">
    <source>
        <dbReference type="ARBA" id="ARBA00035306"/>
    </source>
</evidence>
<protein>
    <recommendedName>
        <fullName evidence="3 6">Queuosine 5'-phosphate N-glycosylase/hydrolase</fullName>
        <ecNumber evidence="6">3.2.2.-</ecNumber>
    </recommendedName>
    <alternativeName>
        <fullName evidence="4 6">Queuosine-nucleotide N-glycosylase/hydrolase</fullName>
    </alternativeName>
</protein>
<evidence type="ECO:0000256" key="2">
    <source>
        <dbReference type="ARBA" id="ARBA00035119"/>
    </source>
</evidence>